<dbReference type="SUPFAM" id="SSF46785">
    <property type="entry name" value="Winged helix' DNA-binding domain"/>
    <property type="match status" value="1"/>
</dbReference>
<feature type="region of interest" description="Disordered" evidence="1">
    <location>
        <begin position="290"/>
        <end position="315"/>
    </location>
</feature>
<dbReference type="STRING" id="1855383.SAMN05216548_10715"/>
<keyword evidence="3" id="KW-1185">Reference proteome</keyword>
<gene>
    <name evidence="2" type="ORF">SAMN05216548_10715</name>
</gene>
<dbReference type="Pfam" id="PF13730">
    <property type="entry name" value="HTH_36"/>
    <property type="match status" value="1"/>
</dbReference>
<feature type="compositionally biased region" description="Basic and acidic residues" evidence="1">
    <location>
        <begin position="306"/>
        <end position="315"/>
    </location>
</feature>
<feature type="region of interest" description="Disordered" evidence="1">
    <location>
        <begin position="128"/>
        <end position="182"/>
    </location>
</feature>
<dbReference type="EMBL" id="FOFG01000007">
    <property type="protein sequence ID" value="SEQ70780.1"/>
    <property type="molecule type" value="Genomic_DNA"/>
</dbReference>
<dbReference type="OrthoDB" id="7876586at2"/>
<evidence type="ECO:0000256" key="1">
    <source>
        <dbReference type="SAM" id="MobiDB-lite"/>
    </source>
</evidence>
<accession>A0A1H9I873</accession>
<sequence>MSDQSVGPRYSLAPRGIAEDRRLTPSAKDVLLILTEHTNKTGWCYRKQKSIADQLRYSRKTVQAALYLLQRSGWIEIESGKEKGGTSRYRVNMAPVARQMDFFAVEDAALPDAPSPAGAALQAKGGATFRGGRGATPRVAGVPPSEVAPSTVISNGRIQRKDADDPGAAALPSHGASTEETPAGRLAASIAFPAQPVPASAVAFGTRAEQDRLQDALHRAAGDALNAASPGLLVLSAPLRWLAHGCDLQADILPAIQAVAARHRGSPVRAWDYFTSAVFEARDRRLQPAPPALVQYPPNVTPFQPRRTEHAPDHRTNRRLDADVAAFARLVATRQQNDAG</sequence>
<protein>
    <submittedName>
        <fullName evidence="2">Helix-turn-helix domain-containing protein</fullName>
    </submittedName>
</protein>
<proteinExistence type="predicted"/>
<dbReference type="AlphaFoldDB" id="A0A1H9I873"/>
<dbReference type="InterPro" id="IPR036388">
    <property type="entry name" value="WH-like_DNA-bd_sf"/>
</dbReference>
<dbReference type="InterPro" id="IPR036390">
    <property type="entry name" value="WH_DNA-bd_sf"/>
</dbReference>
<dbReference type="RefSeq" id="WP_092496589.1">
    <property type="nucleotide sequence ID" value="NZ_FOFG01000007.1"/>
</dbReference>
<dbReference type="Gene3D" id="1.10.10.10">
    <property type="entry name" value="Winged helix-like DNA-binding domain superfamily/Winged helix DNA-binding domain"/>
    <property type="match status" value="1"/>
</dbReference>
<dbReference type="Proteomes" id="UP000199647">
    <property type="component" value="Unassembled WGS sequence"/>
</dbReference>
<organism evidence="2 3">
    <name type="scientific">Faunimonas pinastri</name>
    <dbReference type="NCBI Taxonomy" id="1855383"/>
    <lineage>
        <taxon>Bacteria</taxon>
        <taxon>Pseudomonadati</taxon>
        <taxon>Pseudomonadota</taxon>
        <taxon>Alphaproteobacteria</taxon>
        <taxon>Hyphomicrobiales</taxon>
        <taxon>Afifellaceae</taxon>
        <taxon>Faunimonas</taxon>
    </lineage>
</organism>
<evidence type="ECO:0000313" key="3">
    <source>
        <dbReference type="Proteomes" id="UP000199647"/>
    </source>
</evidence>
<reference evidence="2 3" key="1">
    <citation type="submission" date="2016-10" db="EMBL/GenBank/DDBJ databases">
        <authorList>
            <person name="de Groot N.N."/>
        </authorList>
    </citation>
    <scope>NUCLEOTIDE SEQUENCE [LARGE SCALE GENOMIC DNA]</scope>
    <source>
        <strain evidence="2 3">A52C2</strain>
    </source>
</reference>
<name>A0A1H9I873_9HYPH</name>
<evidence type="ECO:0000313" key="2">
    <source>
        <dbReference type="EMBL" id="SEQ70780.1"/>
    </source>
</evidence>